<name>A0A8S5Q133_9CAUD</name>
<proteinExistence type="predicted"/>
<evidence type="ECO:0000313" key="2">
    <source>
        <dbReference type="EMBL" id="DAE12228.1"/>
    </source>
</evidence>
<organism evidence="2">
    <name type="scientific">Siphoviridae sp. ctMOb8</name>
    <dbReference type="NCBI Taxonomy" id="2825460"/>
    <lineage>
        <taxon>Viruses</taxon>
        <taxon>Duplodnaviria</taxon>
        <taxon>Heunggongvirae</taxon>
        <taxon>Uroviricota</taxon>
        <taxon>Caudoviricetes</taxon>
    </lineage>
</organism>
<protein>
    <submittedName>
        <fullName evidence="2">Uncharacterized protein</fullName>
    </submittedName>
</protein>
<keyword evidence="1" id="KW-1133">Transmembrane helix</keyword>
<evidence type="ECO:0000256" key="1">
    <source>
        <dbReference type="SAM" id="Phobius"/>
    </source>
</evidence>
<dbReference type="EMBL" id="BK015544">
    <property type="protein sequence ID" value="DAE12228.1"/>
    <property type="molecule type" value="Genomic_DNA"/>
</dbReference>
<reference evidence="2" key="1">
    <citation type="journal article" date="2021" name="Proc. Natl. Acad. Sci. U.S.A.">
        <title>A Catalog of Tens of Thousands of Viruses from Human Metagenomes Reveals Hidden Associations with Chronic Diseases.</title>
        <authorList>
            <person name="Tisza M.J."/>
            <person name="Buck C.B."/>
        </authorList>
    </citation>
    <scope>NUCLEOTIDE SEQUENCE</scope>
    <source>
        <strain evidence="2">CtMOb8</strain>
    </source>
</reference>
<sequence>MSLCDICSGLGIFFCFMFVYFVLMVQRYIFISNKPNY</sequence>
<keyword evidence="1" id="KW-0812">Transmembrane</keyword>
<accession>A0A8S5Q133</accession>
<feature type="transmembrane region" description="Helical" evidence="1">
    <location>
        <begin position="6"/>
        <end position="25"/>
    </location>
</feature>
<keyword evidence="1" id="KW-0472">Membrane</keyword>